<gene>
    <name evidence="1" type="ORF">Aco03nite_072840</name>
</gene>
<comment type="caution">
    <text evidence="1">The sequence shown here is derived from an EMBL/GenBank/DDBJ whole genome shotgun (WGS) entry which is preliminary data.</text>
</comment>
<organism evidence="1 2">
    <name type="scientific">Actinoplanes couchii</name>
    <dbReference type="NCBI Taxonomy" id="403638"/>
    <lineage>
        <taxon>Bacteria</taxon>
        <taxon>Bacillati</taxon>
        <taxon>Actinomycetota</taxon>
        <taxon>Actinomycetes</taxon>
        <taxon>Micromonosporales</taxon>
        <taxon>Micromonosporaceae</taxon>
        <taxon>Actinoplanes</taxon>
    </lineage>
</organism>
<sequence length="140" mass="14957">MAAHDIDLARQAGKGIHFAVVPEHLPPGLVSMEPADDAVYGGVTDIYSFGTLKAMVKYTATPGDGPCGKQSCVRAAEVGVETAEAPSLHYAGIWLTGQPSSPQQETEVRDFWAGTTWLPTAEADWFTELAHEGDVDVHHP</sequence>
<name>A0ABQ3XK56_9ACTN</name>
<keyword evidence="2" id="KW-1185">Reference proteome</keyword>
<dbReference type="Proteomes" id="UP000612282">
    <property type="component" value="Unassembled WGS sequence"/>
</dbReference>
<evidence type="ECO:0000313" key="1">
    <source>
        <dbReference type="EMBL" id="GID58880.1"/>
    </source>
</evidence>
<dbReference type="RefSeq" id="WP_203804238.1">
    <property type="nucleotide sequence ID" value="NZ_BAAAQE010000093.1"/>
</dbReference>
<evidence type="ECO:0000313" key="2">
    <source>
        <dbReference type="Proteomes" id="UP000612282"/>
    </source>
</evidence>
<reference evidence="1 2" key="1">
    <citation type="submission" date="2021-01" db="EMBL/GenBank/DDBJ databases">
        <title>Whole genome shotgun sequence of Actinoplanes couchii NBRC 106145.</title>
        <authorList>
            <person name="Komaki H."/>
            <person name="Tamura T."/>
        </authorList>
    </citation>
    <scope>NUCLEOTIDE SEQUENCE [LARGE SCALE GENOMIC DNA]</scope>
    <source>
        <strain evidence="1 2">NBRC 106145</strain>
    </source>
</reference>
<proteinExistence type="predicted"/>
<protein>
    <submittedName>
        <fullName evidence="1">Uncharacterized protein</fullName>
    </submittedName>
</protein>
<dbReference type="EMBL" id="BOMG01000092">
    <property type="protein sequence ID" value="GID58880.1"/>
    <property type="molecule type" value="Genomic_DNA"/>
</dbReference>
<accession>A0ABQ3XK56</accession>